<dbReference type="GO" id="GO:0004803">
    <property type="term" value="F:transposase activity"/>
    <property type="evidence" value="ECO:0007669"/>
    <property type="project" value="InterPro"/>
</dbReference>
<comment type="caution">
    <text evidence="2">The sequence shown here is derived from an EMBL/GenBank/DDBJ whole genome shotgun (WGS) entry which is preliminary data.</text>
</comment>
<accession>A0A939BQ81</accession>
<dbReference type="Gene3D" id="1.10.10.10">
    <property type="entry name" value="Winged helix-like DNA-binding domain superfamily/Winged helix DNA-binding domain"/>
    <property type="match status" value="1"/>
</dbReference>
<dbReference type="InterPro" id="IPR009057">
    <property type="entry name" value="Homeodomain-like_sf"/>
</dbReference>
<dbReference type="SUPFAM" id="SSF46689">
    <property type="entry name" value="Homeodomain-like"/>
    <property type="match status" value="1"/>
</dbReference>
<keyword evidence="3" id="KW-1185">Reference proteome</keyword>
<evidence type="ECO:0000313" key="2">
    <source>
        <dbReference type="EMBL" id="MBM7557992.1"/>
    </source>
</evidence>
<dbReference type="AlphaFoldDB" id="A0A939BQ81"/>
<protein>
    <submittedName>
        <fullName evidence="2">Transposase-like protein</fullName>
    </submittedName>
</protein>
<sequence length="97" mass="11310">MAYDIDFKMELVVEVLGGRKISEVAQEYDIPKGILSRWKRDFLDGGRSALGSKNNSETKSELKKLKEENERMKKIIGEKETQIEILQKKNRGRTKYF</sequence>
<organism evidence="2 3">
    <name type="scientific">Halanaerobacter jeridensis</name>
    <dbReference type="NCBI Taxonomy" id="706427"/>
    <lineage>
        <taxon>Bacteria</taxon>
        <taxon>Bacillati</taxon>
        <taxon>Bacillota</taxon>
        <taxon>Clostridia</taxon>
        <taxon>Halanaerobiales</taxon>
        <taxon>Halobacteroidaceae</taxon>
        <taxon>Halanaerobacter</taxon>
    </lineage>
</organism>
<dbReference type="GO" id="GO:0003677">
    <property type="term" value="F:DNA binding"/>
    <property type="evidence" value="ECO:0007669"/>
    <property type="project" value="InterPro"/>
</dbReference>
<evidence type="ECO:0000313" key="3">
    <source>
        <dbReference type="Proteomes" id="UP000774000"/>
    </source>
</evidence>
<dbReference type="InterPro" id="IPR002514">
    <property type="entry name" value="Transposase_8"/>
</dbReference>
<dbReference type="Pfam" id="PF01527">
    <property type="entry name" value="HTH_Tnp_1"/>
    <property type="match status" value="1"/>
</dbReference>
<dbReference type="InterPro" id="IPR036388">
    <property type="entry name" value="WH-like_DNA-bd_sf"/>
</dbReference>
<dbReference type="RefSeq" id="WP_204702948.1">
    <property type="nucleotide sequence ID" value="NZ_JAFBDQ010000021.1"/>
</dbReference>
<proteinExistence type="predicted"/>
<feature type="coiled-coil region" evidence="1">
    <location>
        <begin position="55"/>
        <end position="89"/>
    </location>
</feature>
<dbReference type="EMBL" id="JAFBDQ010000021">
    <property type="protein sequence ID" value="MBM7557992.1"/>
    <property type="molecule type" value="Genomic_DNA"/>
</dbReference>
<dbReference type="GO" id="GO:0006313">
    <property type="term" value="P:DNA transposition"/>
    <property type="evidence" value="ECO:0007669"/>
    <property type="project" value="InterPro"/>
</dbReference>
<dbReference type="Proteomes" id="UP000774000">
    <property type="component" value="Unassembled WGS sequence"/>
</dbReference>
<gene>
    <name evidence="2" type="ORF">JOC47_002861</name>
</gene>
<reference evidence="2" key="1">
    <citation type="submission" date="2021-01" db="EMBL/GenBank/DDBJ databases">
        <title>Genomic Encyclopedia of Type Strains, Phase IV (KMG-IV): sequencing the most valuable type-strain genomes for metagenomic binning, comparative biology and taxonomic classification.</title>
        <authorList>
            <person name="Goeker M."/>
        </authorList>
    </citation>
    <scope>NUCLEOTIDE SEQUENCE</scope>
    <source>
        <strain evidence="2">DSM 23230</strain>
    </source>
</reference>
<name>A0A939BQ81_9FIRM</name>
<keyword evidence="1" id="KW-0175">Coiled coil</keyword>
<evidence type="ECO:0000256" key="1">
    <source>
        <dbReference type="SAM" id="Coils"/>
    </source>
</evidence>